<keyword evidence="1" id="KW-0472">Membrane</keyword>
<protein>
    <submittedName>
        <fullName evidence="4">GH3 auxin-responsive promoter family protein</fullName>
    </submittedName>
</protein>
<feature type="domain" description="GH3 middle" evidence="2">
    <location>
        <begin position="381"/>
        <end position="448"/>
    </location>
</feature>
<evidence type="ECO:0000256" key="1">
    <source>
        <dbReference type="SAM" id="Phobius"/>
    </source>
</evidence>
<dbReference type="EMBL" id="DSVQ01000009">
    <property type="protein sequence ID" value="HGT38466.1"/>
    <property type="molecule type" value="Genomic_DNA"/>
</dbReference>
<evidence type="ECO:0000313" key="4">
    <source>
        <dbReference type="EMBL" id="HGT38466.1"/>
    </source>
</evidence>
<reference evidence="4" key="1">
    <citation type="journal article" date="2020" name="mSystems">
        <title>Genome- and Community-Level Interaction Insights into Carbon Utilization and Element Cycling Functions of Hydrothermarchaeota in Hydrothermal Sediment.</title>
        <authorList>
            <person name="Zhou Z."/>
            <person name="Liu Y."/>
            <person name="Xu W."/>
            <person name="Pan J."/>
            <person name="Luo Z.H."/>
            <person name="Li M."/>
        </authorList>
    </citation>
    <scope>NUCLEOTIDE SEQUENCE [LARGE SCALE GENOMIC DNA]</scope>
    <source>
        <strain evidence="4">SpSt-508</strain>
    </source>
</reference>
<dbReference type="Pfam" id="PF23572">
    <property type="entry name" value="GH3_C"/>
    <property type="match status" value="1"/>
</dbReference>
<organism evidence="4">
    <name type="scientific">Schlesneria paludicola</name>
    <dbReference type="NCBI Taxonomy" id="360056"/>
    <lineage>
        <taxon>Bacteria</taxon>
        <taxon>Pseudomonadati</taxon>
        <taxon>Planctomycetota</taxon>
        <taxon>Planctomycetia</taxon>
        <taxon>Planctomycetales</taxon>
        <taxon>Planctomycetaceae</taxon>
        <taxon>Schlesneria</taxon>
    </lineage>
</organism>
<name>A0A7C4QPV3_9PLAN</name>
<dbReference type="PANTHER" id="PTHR31901">
    <property type="entry name" value="GH3 DOMAIN-CONTAINING PROTEIN"/>
    <property type="match status" value="1"/>
</dbReference>
<dbReference type="Pfam" id="PF03321">
    <property type="entry name" value="GH3"/>
    <property type="match status" value="1"/>
</dbReference>
<sequence length="598" mass="68004">MPSSRPRRMRNVGRENAQPIHAGALICPGGAFAMGLLSTLAQVWTVQRTVRDLGRYRAALNDPRGTQHRWLLNQVRREQGTLFGRDHHFDEIRSVADFRRNVPIGTYEDHAPYIERVRQGETEALFHRQSVRMFALTSGTTSARKYIPVTDRVLENYRRMWTAWGFLAYSRHRAAFPHARLTLVGDWDEFRTPSGIPCGSISGFTARLQNWIVRRGYVLPLAAARLPSLAAKYYLAWRLGLVRTVGSWMTPNPSTLLQLARFGTEHAEALLRDVRDGTLTGPYEWPAELLREVRGRLHPAAARARELEHLLHRTGEWRPRDVWPELQLIGCWTGGSMGAYLRSFPRYFGDIAVRDLGLIASEGRMTFPFEDHTPSGVLEVVSGFFEFIPVGDIESRQPTVLEAHELQEGHEYFILLTTASGLYRYHIRDVVRCTGWHHRTPLLEFLHKGDGVTSITGEKLTEYQATVAMSEALRECGLPVDAFALAPCWQEERPYYRLLLEAAAVPNAAMAQILAEAVDRRLQAGNIEYASKRRSDRLGPLQPMIVPNGFWERWDEQQRQRSGGTAEQFKRRVLLPQLPDGLLETLAERLLAPEACVN</sequence>
<dbReference type="InterPro" id="IPR004993">
    <property type="entry name" value="GH3"/>
</dbReference>
<dbReference type="GO" id="GO:0005737">
    <property type="term" value="C:cytoplasm"/>
    <property type="evidence" value="ECO:0007669"/>
    <property type="project" value="TreeGrafter"/>
</dbReference>
<feature type="transmembrane region" description="Helical" evidence="1">
    <location>
        <begin position="20"/>
        <end position="44"/>
    </location>
</feature>
<comment type="caution">
    <text evidence="4">The sequence shown here is derived from an EMBL/GenBank/DDBJ whole genome shotgun (WGS) entry which is preliminary data.</text>
</comment>
<accession>A0A7C4QPV3</accession>
<evidence type="ECO:0000259" key="3">
    <source>
        <dbReference type="Pfam" id="PF23572"/>
    </source>
</evidence>
<dbReference type="GO" id="GO:0016881">
    <property type="term" value="F:acid-amino acid ligase activity"/>
    <property type="evidence" value="ECO:0007669"/>
    <property type="project" value="TreeGrafter"/>
</dbReference>
<keyword evidence="1" id="KW-0812">Transmembrane</keyword>
<keyword evidence="1" id="KW-1133">Transmembrane helix</keyword>
<dbReference type="AlphaFoldDB" id="A0A7C4QPV3"/>
<evidence type="ECO:0000259" key="2">
    <source>
        <dbReference type="Pfam" id="PF23571"/>
    </source>
</evidence>
<gene>
    <name evidence="4" type="ORF">ENS64_04285</name>
</gene>
<dbReference type="InterPro" id="IPR055378">
    <property type="entry name" value="GH3_C"/>
</dbReference>
<proteinExistence type="predicted"/>
<dbReference type="PANTHER" id="PTHR31901:SF9">
    <property type="entry name" value="GH3 DOMAIN-CONTAINING PROTEIN"/>
    <property type="match status" value="1"/>
</dbReference>
<dbReference type="Pfam" id="PF23571">
    <property type="entry name" value="GH3_M"/>
    <property type="match status" value="1"/>
</dbReference>
<feature type="domain" description="GH3 C-terminal" evidence="3">
    <location>
        <begin position="464"/>
        <end position="572"/>
    </location>
</feature>
<dbReference type="InterPro" id="IPR055377">
    <property type="entry name" value="GH3_M"/>
</dbReference>